<feature type="domain" description="SGNH hydrolase-type esterase" evidence="1">
    <location>
        <begin position="70"/>
        <end position="267"/>
    </location>
</feature>
<dbReference type="InterPro" id="IPR036514">
    <property type="entry name" value="SGNH_hydro_sf"/>
</dbReference>
<dbReference type="InterPro" id="IPR051532">
    <property type="entry name" value="Ester_Hydrolysis_Enzymes"/>
</dbReference>
<reference evidence="2 3" key="1">
    <citation type="submission" date="2022-12" db="EMBL/GenBank/DDBJ databases">
        <title>Draft genome sequence of Paenibacillus sp. dW9.</title>
        <authorList>
            <person name="Choi E.-W."/>
            <person name="Kim D.-U."/>
        </authorList>
    </citation>
    <scope>NUCLEOTIDE SEQUENCE [LARGE SCALE GENOMIC DNA]</scope>
    <source>
        <strain evidence="3">dW9</strain>
    </source>
</reference>
<dbReference type="Gene3D" id="3.40.50.1110">
    <property type="entry name" value="SGNH hydrolase"/>
    <property type="match status" value="1"/>
</dbReference>
<evidence type="ECO:0000313" key="3">
    <source>
        <dbReference type="Proteomes" id="UP001527882"/>
    </source>
</evidence>
<dbReference type="InterPro" id="IPR013830">
    <property type="entry name" value="SGNH_hydro"/>
</dbReference>
<protein>
    <submittedName>
        <fullName evidence="2">GDSL-type esterase/lipase family protein</fullName>
    </submittedName>
</protein>
<accession>A0ABT4Q803</accession>
<dbReference type="Proteomes" id="UP001527882">
    <property type="component" value="Unassembled WGS sequence"/>
</dbReference>
<dbReference type="RefSeq" id="WP_269881463.1">
    <property type="nucleotide sequence ID" value="NZ_JAQAGZ010000006.1"/>
</dbReference>
<organism evidence="2 3">
    <name type="scientific">Paenibacillus gyeongsangnamensis</name>
    <dbReference type="NCBI Taxonomy" id="3388067"/>
    <lineage>
        <taxon>Bacteria</taxon>
        <taxon>Bacillati</taxon>
        <taxon>Bacillota</taxon>
        <taxon>Bacilli</taxon>
        <taxon>Bacillales</taxon>
        <taxon>Paenibacillaceae</taxon>
        <taxon>Paenibacillus</taxon>
    </lineage>
</organism>
<dbReference type="PANTHER" id="PTHR30383">
    <property type="entry name" value="THIOESTERASE 1/PROTEASE 1/LYSOPHOSPHOLIPASE L1"/>
    <property type="match status" value="1"/>
</dbReference>
<name>A0ABT4Q803_9BACL</name>
<keyword evidence="3" id="KW-1185">Reference proteome</keyword>
<evidence type="ECO:0000313" key="2">
    <source>
        <dbReference type="EMBL" id="MCZ8513000.1"/>
    </source>
</evidence>
<gene>
    <name evidence="2" type="ORF">O9H85_11320</name>
</gene>
<comment type="caution">
    <text evidence="2">The sequence shown here is derived from an EMBL/GenBank/DDBJ whole genome shotgun (WGS) entry which is preliminary data.</text>
</comment>
<dbReference type="PANTHER" id="PTHR30383:SF27">
    <property type="entry name" value="SPORE GERMINATION LIPASE LIPC"/>
    <property type="match status" value="1"/>
</dbReference>
<sequence length="277" mass="30305">MNSSRWLWRWVGGGAMAATLLCLFGFGYAANQIIFPKPAAPDAAGPAGAPQAEKPKQDAWDAKAKIQIVALGDSLTVGTGDLTGKGYVGRTRDLLEKQLGKPVFVYNNFAIAGYRTYDLLKDWDAKKDIGKSIAEADLVLLTIGGNDLFEGGGDIFTNSATGEGFNPKAAADRMPEALKRLSDIFDRIAKANPKARVLYVGLYHPFLDLDPQRTGAPIVQQWNKSAFDLANRYPNFVVVPTYDLFELGLSKYLYTDHFHPNQDGYARIAGRIAEILN</sequence>
<proteinExistence type="predicted"/>
<dbReference type="EMBL" id="JAQAGZ010000006">
    <property type="protein sequence ID" value="MCZ8513000.1"/>
    <property type="molecule type" value="Genomic_DNA"/>
</dbReference>
<dbReference type="Pfam" id="PF13472">
    <property type="entry name" value="Lipase_GDSL_2"/>
    <property type="match status" value="1"/>
</dbReference>
<dbReference type="SUPFAM" id="SSF52266">
    <property type="entry name" value="SGNH hydrolase"/>
    <property type="match status" value="1"/>
</dbReference>
<evidence type="ECO:0000259" key="1">
    <source>
        <dbReference type="Pfam" id="PF13472"/>
    </source>
</evidence>